<dbReference type="Pfam" id="PF09898">
    <property type="entry name" value="DUF2125"/>
    <property type="match status" value="1"/>
</dbReference>
<evidence type="ECO:0000313" key="2">
    <source>
        <dbReference type="EMBL" id="KIC60908.1"/>
    </source>
</evidence>
<name>A0A0B4E2V0_9CAUL</name>
<reference evidence="2 3" key="1">
    <citation type="submission" date="2014-12" db="EMBL/GenBank/DDBJ databases">
        <title>Genome sequencing of Brevundimonas nasdae TPW30.</title>
        <authorList>
            <person name="Tan P.W."/>
            <person name="Chan K.-G."/>
        </authorList>
    </citation>
    <scope>NUCLEOTIDE SEQUENCE [LARGE SCALE GENOMIC DNA]</scope>
    <source>
        <strain evidence="2 3">TPW30</strain>
    </source>
</reference>
<dbReference type="Proteomes" id="UP000031166">
    <property type="component" value="Unassembled WGS sequence"/>
</dbReference>
<dbReference type="RefSeq" id="WP_039244018.1">
    <property type="nucleotide sequence ID" value="NZ_JWSY01000003.1"/>
</dbReference>
<evidence type="ECO:0008006" key="4">
    <source>
        <dbReference type="Google" id="ProtNLM"/>
    </source>
</evidence>
<keyword evidence="1" id="KW-0472">Membrane</keyword>
<gene>
    <name evidence="2" type="ORF">RM53_02165</name>
</gene>
<dbReference type="EMBL" id="JWSY01000003">
    <property type="protein sequence ID" value="KIC60908.1"/>
    <property type="molecule type" value="Genomic_DNA"/>
</dbReference>
<organism evidence="2 3">
    <name type="scientific">Brevundimonas nasdae</name>
    <dbReference type="NCBI Taxonomy" id="172043"/>
    <lineage>
        <taxon>Bacteria</taxon>
        <taxon>Pseudomonadati</taxon>
        <taxon>Pseudomonadota</taxon>
        <taxon>Alphaproteobacteria</taxon>
        <taxon>Caulobacterales</taxon>
        <taxon>Caulobacteraceae</taxon>
        <taxon>Brevundimonas</taxon>
    </lineage>
</organism>
<evidence type="ECO:0000256" key="1">
    <source>
        <dbReference type="SAM" id="Phobius"/>
    </source>
</evidence>
<keyword evidence="1" id="KW-1133">Transmembrane helix</keyword>
<keyword evidence="1" id="KW-0812">Transmembrane</keyword>
<protein>
    <recommendedName>
        <fullName evidence="4">DUF2125 domain-containing protein</fullName>
    </recommendedName>
</protein>
<dbReference type="STRING" id="172043.RM53_02165"/>
<dbReference type="AlphaFoldDB" id="A0A0B4E2V0"/>
<proteinExistence type="predicted"/>
<accession>A0A0B4E2V0</accession>
<feature type="transmembrane region" description="Helical" evidence="1">
    <location>
        <begin position="15"/>
        <end position="35"/>
    </location>
</feature>
<evidence type="ECO:0000313" key="3">
    <source>
        <dbReference type="Proteomes" id="UP000031166"/>
    </source>
</evidence>
<comment type="caution">
    <text evidence="2">The sequence shown here is derived from an EMBL/GenBank/DDBJ whole genome shotgun (WGS) entry which is preliminary data.</text>
</comment>
<sequence>MTDASTTKRHSRKGLYAPFILVLIALAAWTGWWIFLTRQIDTRLEAQVQTLRQDGWDIRYADKSITGWPFRTHVALTNLIVQAPSGHAIKATELTAEANAYQPTKWVVVAPQGLMLTRAGKGEVAVKGDAIRMSASGIDQRWPNLALEMVNPVFTAQTGAEPFPIARAARIEFYARPHLEGSTAPTDDVDVMFRLVDGQGRANGPVEGFAQDGRLTTQLEAEIGQASLLKTGGDAAGVFSAWTKAGGTFRNVRGDLQAGDSRATLSSDVLRADANGRLTGQVQLQAQKPLPALAGLMATRQGPVNRIGAAGAAAAAGAAEATGKEQLPLTLVFRDGRTWLGPFPLAPAPKLF</sequence>
<dbReference type="InterPro" id="IPR018666">
    <property type="entry name" value="DUF2125"/>
</dbReference>